<reference evidence="3 4" key="1">
    <citation type="submission" date="2016-11" db="EMBL/GenBank/DDBJ databases">
        <authorList>
            <person name="Jaros S."/>
            <person name="Januszkiewicz K."/>
            <person name="Wedrychowicz H."/>
        </authorList>
    </citation>
    <scope>NUCLEOTIDE SEQUENCE [LARGE SCALE GENOMIC DNA]</scope>
    <source>
        <strain evidence="3 4">DSM 4740</strain>
    </source>
</reference>
<evidence type="ECO:0000313" key="5">
    <source>
        <dbReference type="Proteomes" id="UP000321726"/>
    </source>
</evidence>
<keyword evidence="1" id="KW-0472">Membrane</keyword>
<evidence type="ECO:0000313" key="2">
    <source>
        <dbReference type="EMBL" id="GEN23121.1"/>
    </source>
</evidence>
<dbReference type="Pfam" id="PF11660">
    <property type="entry name" value="DUF3262"/>
    <property type="match status" value="1"/>
</dbReference>
<dbReference type="STRING" id="44933.SAMN05660971_01336"/>
<dbReference type="Proteomes" id="UP000184123">
    <property type="component" value="Unassembled WGS sequence"/>
</dbReference>
<dbReference type="EMBL" id="BJXU01000034">
    <property type="protein sequence ID" value="GEN23121.1"/>
    <property type="molecule type" value="Genomic_DNA"/>
</dbReference>
<sequence length="76" mass="8321">MASSTQAAFEAGAGASSNEVYLLIAAIGCSIAVAWLVWLCVSNWRGWATGSINEYLMTWNFIRGVMAVVILFWLFL</sequence>
<evidence type="ECO:0000313" key="4">
    <source>
        <dbReference type="Proteomes" id="UP000184123"/>
    </source>
</evidence>
<dbReference type="AlphaFoldDB" id="A0A1M7DH71"/>
<feature type="transmembrane region" description="Helical" evidence="1">
    <location>
        <begin position="56"/>
        <end position="75"/>
    </location>
</feature>
<keyword evidence="1" id="KW-1133">Transmembrane helix</keyword>
<dbReference type="NCBIfam" id="TIGR03758">
    <property type="entry name" value="conj_TIGR03758"/>
    <property type="match status" value="1"/>
</dbReference>
<dbReference type="RefSeq" id="WP_073434261.1">
    <property type="nucleotide sequence ID" value="NZ_BJXU01000034.1"/>
</dbReference>
<name>A0A1M7DH71_9GAMM</name>
<accession>A0A1M7DH71</accession>
<gene>
    <name evidence="2" type="ORF">HCU01_10700</name>
    <name evidence="3" type="ORF">SAMN05660971_01336</name>
</gene>
<protein>
    <submittedName>
        <fullName evidence="3">Integrating conjugative element protein, PFL_4701 family</fullName>
    </submittedName>
</protein>
<reference evidence="2 5" key="2">
    <citation type="submission" date="2019-07" db="EMBL/GenBank/DDBJ databases">
        <title>Whole genome shotgun sequence of Halomonas cupida NBRC 102219.</title>
        <authorList>
            <person name="Hosoyama A."/>
            <person name="Uohara A."/>
            <person name="Ohji S."/>
            <person name="Ichikawa N."/>
        </authorList>
    </citation>
    <scope>NUCLEOTIDE SEQUENCE [LARGE SCALE GENOMIC DNA]</scope>
    <source>
        <strain evidence="2 5">NBRC 102219</strain>
    </source>
</reference>
<organism evidence="3 4">
    <name type="scientific">Halomonas cupida</name>
    <dbReference type="NCBI Taxonomy" id="44933"/>
    <lineage>
        <taxon>Bacteria</taxon>
        <taxon>Pseudomonadati</taxon>
        <taxon>Pseudomonadota</taxon>
        <taxon>Gammaproteobacteria</taxon>
        <taxon>Oceanospirillales</taxon>
        <taxon>Halomonadaceae</taxon>
        <taxon>Halomonas</taxon>
    </lineage>
</organism>
<proteinExistence type="predicted"/>
<dbReference type="Proteomes" id="UP000321726">
    <property type="component" value="Unassembled WGS sequence"/>
</dbReference>
<evidence type="ECO:0000256" key="1">
    <source>
        <dbReference type="SAM" id="Phobius"/>
    </source>
</evidence>
<keyword evidence="1" id="KW-0812">Transmembrane</keyword>
<keyword evidence="5" id="KW-1185">Reference proteome</keyword>
<dbReference type="InterPro" id="IPR021676">
    <property type="entry name" value="DUF3262"/>
</dbReference>
<dbReference type="EMBL" id="FRCA01000003">
    <property type="protein sequence ID" value="SHL78758.1"/>
    <property type="molecule type" value="Genomic_DNA"/>
</dbReference>
<evidence type="ECO:0000313" key="3">
    <source>
        <dbReference type="EMBL" id="SHL78758.1"/>
    </source>
</evidence>
<feature type="transmembrane region" description="Helical" evidence="1">
    <location>
        <begin position="20"/>
        <end position="44"/>
    </location>
</feature>
<dbReference type="OrthoDB" id="7065379at2"/>